<dbReference type="InterPro" id="IPR003781">
    <property type="entry name" value="CoA-bd"/>
</dbReference>
<gene>
    <name evidence="2" type="ORF">EVB03_07895</name>
</gene>
<dbReference type="SMART" id="SM00881">
    <property type="entry name" value="CoA_binding"/>
    <property type="match status" value="1"/>
</dbReference>
<dbReference type="Pfam" id="PF13380">
    <property type="entry name" value="CoA_binding_2"/>
    <property type="match status" value="1"/>
</dbReference>
<organism evidence="2 3">
    <name type="scientific">SAR92 clade bacterium</name>
    <dbReference type="NCBI Taxonomy" id="2315479"/>
    <lineage>
        <taxon>Bacteria</taxon>
        <taxon>Pseudomonadati</taxon>
        <taxon>Pseudomonadota</taxon>
        <taxon>Gammaproteobacteria</taxon>
        <taxon>Cellvibrionales</taxon>
        <taxon>Porticoccaceae</taxon>
        <taxon>SAR92 clade</taxon>
    </lineage>
</organism>
<feature type="domain" description="CoA-binding" evidence="1">
    <location>
        <begin position="15"/>
        <end position="109"/>
    </location>
</feature>
<accession>A0A520MDX3</accession>
<sequence>MNHDHYSDEYLKDILTEVQSIALVGASPRADRDSHIVMNVLLEAGYQVIPVNPREAGNSILGQTCYGSLAEIDIPVDMVEIFRSSEAALGVTKEAIAIGAKVIWMQLQIVNHQAAQMAESSGIKVVMDRCPKLELQKTYWTDRET</sequence>
<comment type="caution">
    <text evidence="2">The sequence shown here is derived from an EMBL/GenBank/DDBJ whole genome shotgun (WGS) entry which is preliminary data.</text>
</comment>
<dbReference type="Proteomes" id="UP000315889">
    <property type="component" value="Unassembled WGS sequence"/>
</dbReference>
<dbReference type="Gene3D" id="3.40.50.720">
    <property type="entry name" value="NAD(P)-binding Rossmann-like Domain"/>
    <property type="match status" value="1"/>
</dbReference>
<dbReference type="PANTHER" id="PTHR33303">
    <property type="entry name" value="CYTOPLASMIC PROTEIN-RELATED"/>
    <property type="match status" value="1"/>
</dbReference>
<dbReference type="AlphaFoldDB" id="A0A520MDX3"/>
<dbReference type="InterPro" id="IPR036291">
    <property type="entry name" value="NAD(P)-bd_dom_sf"/>
</dbReference>
<dbReference type="EMBL" id="SHBP01000012">
    <property type="protein sequence ID" value="RZO19410.1"/>
    <property type="molecule type" value="Genomic_DNA"/>
</dbReference>
<dbReference type="PANTHER" id="PTHR33303:SF2">
    <property type="entry name" value="COA-BINDING DOMAIN-CONTAINING PROTEIN"/>
    <property type="match status" value="1"/>
</dbReference>
<protein>
    <submittedName>
        <fullName evidence="2">CoA-binding protein</fullName>
    </submittedName>
</protein>
<name>A0A520MDX3_9GAMM</name>
<evidence type="ECO:0000313" key="3">
    <source>
        <dbReference type="Proteomes" id="UP000315889"/>
    </source>
</evidence>
<reference evidence="2 3" key="1">
    <citation type="submission" date="2019-02" db="EMBL/GenBank/DDBJ databases">
        <title>Prokaryotic population dynamics and viral predation in marine succession experiment using metagenomics: the confinement effect.</title>
        <authorList>
            <person name="Haro-Moreno J.M."/>
            <person name="Rodriguez-Valera F."/>
            <person name="Lopez-Perez M."/>
        </authorList>
    </citation>
    <scope>NUCLEOTIDE SEQUENCE [LARGE SCALE GENOMIC DNA]</scope>
    <source>
        <strain evidence="2">MED-G170</strain>
    </source>
</reference>
<dbReference type="SUPFAM" id="SSF51735">
    <property type="entry name" value="NAD(P)-binding Rossmann-fold domains"/>
    <property type="match status" value="1"/>
</dbReference>
<evidence type="ECO:0000313" key="2">
    <source>
        <dbReference type="EMBL" id="RZO19410.1"/>
    </source>
</evidence>
<evidence type="ECO:0000259" key="1">
    <source>
        <dbReference type="SMART" id="SM00881"/>
    </source>
</evidence>
<proteinExistence type="predicted"/>